<dbReference type="Proteomes" id="UP000001812">
    <property type="component" value="Chromosome II"/>
</dbReference>
<reference evidence="1" key="1">
    <citation type="submission" date="2009-05" db="EMBL/GenBank/DDBJ databases">
        <authorList>
            <person name="Harkins D.M."/>
            <person name="DeShazer D."/>
            <person name="Woods D.E."/>
            <person name="Brinkac L.M."/>
            <person name="Brown K.A."/>
            <person name="Hung G.C."/>
            <person name="Tuanyok A."/>
            <person name="Zhang B."/>
            <person name="Nierman W.C."/>
        </authorList>
    </citation>
    <scope>NUCLEOTIDE SEQUENCE [LARGE SCALE GENOMIC DNA]</scope>
    <source>
        <strain evidence="1">1710a</strain>
    </source>
</reference>
<accession>A0A0E1VUA8</accession>
<evidence type="ECO:0000313" key="1">
    <source>
        <dbReference type="EMBL" id="EET03704.1"/>
    </source>
</evidence>
<proteinExistence type="predicted"/>
<dbReference type="AlphaFoldDB" id="A0A0E1VUA8"/>
<dbReference type="HOGENOM" id="CLU_3286319_0_0_4"/>
<sequence>MAEVAARRSGGRPSRANRRARPWLAACACRARRVNRGETQ</sequence>
<gene>
    <name evidence="1" type="ORF">BURPS1710A_A3366</name>
</gene>
<name>A0A0E1VUA8_BURPE</name>
<protein>
    <submittedName>
        <fullName evidence="1">Uncharacterized protein</fullName>
    </submittedName>
</protein>
<dbReference type="EMBL" id="CM000833">
    <property type="protein sequence ID" value="EET03704.1"/>
    <property type="molecule type" value="Genomic_DNA"/>
</dbReference>
<organism evidence="1">
    <name type="scientific">Burkholderia pseudomallei 1710a</name>
    <dbReference type="NCBI Taxonomy" id="320371"/>
    <lineage>
        <taxon>Bacteria</taxon>
        <taxon>Pseudomonadati</taxon>
        <taxon>Pseudomonadota</taxon>
        <taxon>Betaproteobacteria</taxon>
        <taxon>Burkholderiales</taxon>
        <taxon>Burkholderiaceae</taxon>
        <taxon>Burkholderia</taxon>
        <taxon>pseudomallei group</taxon>
    </lineage>
</organism>